<reference evidence="1" key="1">
    <citation type="submission" date="2023-10" db="EMBL/GenBank/DDBJ databases">
        <authorList>
            <person name="Rodriguez Cubillos JULIANA M."/>
            <person name="De Vega J."/>
        </authorList>
    </citation>
    <scope>NUCLEOTIDE SEQUENCE</scope>
</reference>
<protein>
    <submittedName>
        <fullName evidence="1">Uncharacterized protein</fullName>
    </submittedName>
</protein>
<accession>A0ACB0KM58</accession>
<dbReference type="EMBL" id="CASHSV030000311">
    <property type="protein sequence ID" value="CAJ2658312.1"/>
    <property type="molecule type" value="Genomic_DNA"/>
</dbReference>
<evidence type="ECO:0000313" key="2">
    <source>
        <dbReference type="Proteomes" id="UP001177021"/>
    </source>
</evidence>
<gene>
    <name evidence="1" type="ORF">MILVUS5_LOCUS24698</name>
</gene>
<name>A0ACB0KM58_TRIPR</name>
<keyword evidence="2" id="KW-1185">Reference proteome</keyword>
<organism evidence="1 2">
    <name type="scientific">Trifolium pratense</name>
    <name type="common">Red clover</name>
    <dbReference type="NCBI Taxonomy" id="57577"/>
    <lineage>
        <taxon>Eukaryota</taxon>
        <taxon>Viridiplantae</taxon>
        <taxon>Streptophyta</taxon>
        <taxon>Embryophyta</taxon>
        <taxon>Tracheophyta</taxon>
        <taxon>Spermatophyta</taxon>
        <taxon>Magnoliopsida</taxon>
        <taxon>eudicotyledons</taxon>
        <taxon>Gunneridae</taxon>
        <taxon>Pentapetalae</taxon>
        <taxon>rosids</taxon>
        <taxon>fabids</taxon>
        <taxon>Fabales</taxon>
        <taxon>Fabaceae</taxon>
        <taxon>Papilionoideae</taxon>
        <taxon>50 kb inversion clade</taxon>
        <taxon>NPAAA clade</taxon>
        <taxon>Hologalegina</taxon>
        <taxon>IRL clade</taxon>
        <taxon>Trifolieae</taxon>
        <taxon>Trifolium</taxon>
    </lineage>
</organism>
<proteinExistence type="predicted"/>
<evidence type="ECO:0000313" key="1">
    <source>
        <dbReference type="EMBL" id="CAJ2658312.1"/>
    </source>
</evidence>
<dbReference type="Proteomes" id="UP001177021">
    <property type="component" value="Unassembled WGS sequence"/>
</dbReference>
<sequence>MDNDDWDLSSIVRSCKATTFSDPSTISETPPQNLTTTVTPTTNFIVSTINTTTSCFGEFIFNQEISSVENTYTADNDWDLSSIVRSCKATTFTNSSIFCETPAQNLTTSVTTTTANSRASPINTTPCFADFTFNQENSFVSFTPLKPNDFLDLNKLRVDFNSITNIPTPTTTSIPITVTTTTSSLTTTGLSTHIGPNIITNTNTDVQVSNQNSTLFDFSTPIKQHPMQPNEFTEKYNFITKFNPTTAIPTPETTMPTSAISTPITTNHTTIIPITTTTTFTNPTTTISTHTTTPTHPQQPKPQSRIRSYYKCSSSNNCPARKHVEKSENEENTYVVTYRGKHNHRKPEVKQNSDNETSRNKPLEARLPVVGQAGSSQNFENLGTPHVAMVQFDQSESNNSQVLDGHSKLTNPKTKLIESQSHVIGEVGSSHDVQKVDSNNRMMLQRDEPERSNAPISSGELEIPYSETNFIGSYNDDDDILIPNMSIMSEDFLLDFNHLNGSSVLP</sequence>
<comment type="caution">
    <text evidence="1">The sequence shown here is derived from an EMBL/GenBank/DDBJ whole genome shotgun (WGS) entry which is preliminary data.</text>
</comment>